<keyword evidence="5" id="KW-0100">Branched-chain amino acid biosynthesis</keyword>
<dbReference type="Pfam" id="PF10369">
    <property type="entry name" value="ALS_ss_C"/>
    <property type="match status" value="1"/>
</dbReference>
<evidence type="ECO:0000256" key="3">
    <source>
        <dbReference type="ARBA" id="ARBA00006341"/>
    </source>
</evidence>
<evidence type="ECO:0000256" key="5">
    <source>
        <dbReference type="ARBA" id="ARBA00023304"/>
    </source>
</evidence>
<evidence type="ECO:0000259" key="6">
    <source>
        <dbReference type="PROSITE" id="PS51671"/>
    </source>
</evidence>
<feature type="domain" description="ACT" evidence="6">
    <location>
        <begin position="73"/>
        <end position="147"/>
    </location>
</feature>
<evidence type="ECO:0000313" key="7">
    <source>
        <dbReference type="EnsemblProtists" id="HpaP802083"/>
    </source>
</evidence>
<sequence length="269" mass="29251">MTSTSSTTHFPIETLAQPLLFADTTIDEMLRRSIAPLARCALPRAVAAIPLSRTYPKSFSRAFRGAKQTERHVIAALVVNQPGCLAEIANLFAARGYNIDSLVVGRTEVEELSRMTVVINGTSQSAINMKQQLEDVVYVAVVNILSGGNQSEKSFVERDLMLAKVSTAEAGSRAEVVELANLFEAKIIDVRPHQVMVQLAGTPRRIEAFLNLLKPLGITEIHRSGVIAMARSTSVTDKLGHLSTFEGATRTLLDEPDDEEVDVSRLPPG</sequence>
<dbReference type="GO" id="GO:1990610">
    <property type="term" value="F:acetolactate synthase regulator activity"/>
    <property type="evidence" value="ECO:0007669"/>
    <property type="project" value="InterPro"/>
</dbReference>
<dbReference type="InterPro" id="IPR039557">
    <property type="entry name" value="AHAS_ACT"/>
</dbReference>
<dbReference type="Proteomes" id="UP000011713">
    <property type="component" value="Unassembled WGS sequence"/>
</dbReference>
<dbReference type="UniPathway" id="UPA00047">
    <property type="reaction ID" value="UER00055"/>
</dbReference>
<evidence type="ECO:0000256" key="2">
    <source>
        <dbReference type="ARBA" id="ARBA00005025"/>
    </source>
</evidence>
<dbReference type="FunFam" id="3.30.70.1150:FF:000001">
    <property type="entry name" value="Acetolactate synthase small subunit"/>
    <property type="match status" value="1"/>
</dbReference>
<comment type="similarity">
    <text evidence="3">Belongs to the acetolactate synthase small subunit family.</text>
</comment>
<name>M4B731_HYAAE</name>
<dbReference type="UniPathway" id="UPA00049">
    <property type="reaction ID" value="UER00059"/>
</dbReference>
<dbReference type="EnsemblProtists" id="HpaT802083">
    <property type="protein sequence ID" value="HpaP802083"/>
    <property type="gene ID" value="HpaG802083"/>
</dbReference>
<comment type="pathway">
    <text evidence="1">Amino-acid biosynthesis; L-isoleucine biosynthesis; L-isoleucine from 2-oxobutanoate: step 1/4.</text>
</comment>
<dbReference type="PANTHER" id="PTHR30239">
    <property type="entry name" value="ACETOLACTATE SYNTHASE SMALL SUBUNIT"/>
    <property type="match status" value="1"/>
</dbReference>
<dbReference type="GO" id="GO:0003984">
    <property type="term" value="F:acetolactate synthase activity"/>
    <property type="evidence" value="ECO:0007669"/>
    <property type="project" value="TreeGrafter"/>
</dbReference>
<dbReference type="eggNOG" id="KOG2663">
    <property type="taxonomic scope" value="Eukaryota"/>
</dbReference>
<dbReference type="PROSITE" id="PS51671">
    <property type="entry name" value="ACT"/>
    <property type="match status" value="1"/>
</dbReference>
<dbReference type="GO" id="GO:0009097">
    <property type="term" value="P:isoleucine biosynthetic process"/>
    <property type="evidence" value="ECO:0007669"/>
    <property type="project" value="UniProtKB-UniPathway"/>
</dbReference>
<dbReference type="SUPFAM" id="SSF55021">
    <property type="entry name" value="ACT-like"/>
    <property type="match status" value="2"/>
</dbReference>
<dbReference type="HOGENOM" id="CLU_055003_1_1_1"/>
<evidence type="ECO:0000256" key="1">
    <source>
        <dbReference type="ARBA" id="ARBA00004974"/>
    </source>
</evidence>
<dbReference type="InterPro" id="IPR054480">
    <property type="entry name" value="AHAS_small-like_ACT"/>
</dbReference>
<dbReference type="EMBL" id="JH598637">
    <property type="status" value="NOT_ANNOTATED_CDS"/>
    <property type="molecule type" value="Genomic_DNA"/>
</dbReference>
<dbReference type="InterPro" id="IPR004789">
    <property type="entry name" value="Acetalactate_synth_ssu"/>
</dbReference>
<dbReference type="PANTHER" id="PTHR30239:SF0">
    <property type="entry name" value="ACETOLACTATE SYNTHASE SMALL SUBUNIT 1, CHLOROPLASTIC"/>
    <property type="match status" value="1"/>
</dbReference>
<dbReference type="InterPro" id="IPR027271">
    <property type="entry name" value="Acetolactate_synth/TF_NikR_C"/>
</dbReference>
<evidence type="ECO:0000256" key="4">
    <source>
        <dbReference type="ARBA" id="ARBA00022605"/>
    </source>
</evidence>
<dbReference type="CDD" id="cd04878">
    <property type="entry name" value="ACT_AHAS"/>
    <property type="match status" value="1"/>
</dbReference>
<dbReference type="NCBIfam" id="TIGR00119">
    <property type="entry name" value="acolac_sm"/>
    <property type="match status" value="1"/>
</dbReference>
<dbReference type="GO" id="GO:0005829">
    <property type="term" value="C:cytosol"/>
    <property type="evidence" value="ECO:0007669"/>
    <property type="project" value="TreeGrafter"/>
</dbReference>
<dbReference type="GO" id="GO:0009099">
    <property type="term" value="P:L-valine biosynthetic process"/>
    <property type="evidence" value="ECO:0007669"/>
    <property type="project" value="UniProtKB-UniPathway"/>
</dbReference>
<proteinExistence type="inferred from homology"/>
<keyword evidence="4" id="KW-0028">Amino-acid biosynthesis</keyword>
<dbReference type="Gene3D" id="3.30.70.260">
    <property type="match status" value="1"/>
</dbReference>
<dbReference type="NCBIfam" id="NF008864">
    <property type="entry name" value="PRK11895.1"/>
    <property type="match status" value="1"/>
</dbReference>
<evidence type="ECO:0000313" key="8">
    <source>
        <dbReference type="Proteomes" id="UP000011713"/>
    </source>
</evidence>
<dbReference type="OMA" id="RPFGIKE"/>
<reference evidence="8" key="1">
    <citation type="journal article" date="2010" name="Science">
        <title>Signatures of adaptation to obligate biotrophy in the Hyaloperonospora arabidopsidis genome.</title>
        <authorList>
            <person name="Baxter L."/>
            <person name="Tripathy S."/>
            <person name="Ishaque N."/>
            <person name="Boot N."/>
            <person name="Cabral A."/>
            <person name="Kemen E."/>
            <person name="Thines M."/>
            <person name="Ah-Fong A."/>
            <person name="Anderson R."/>
            <person name="Badejoko W."/>
            <person name="Bittner-Eddy P."/>
            <person name="Boore J.L."/>
            <person name="Chibucos M.C."/>
            <person name="Coates M."/>
            <person name="Dehal P."/>
            <person name="Delehaunty K."/>
            <person name="Dong S."/>
            <person name="Downton P."/>
            <person name="Dumas B."/>
            <person name="Fabro G."/>
            <person name="Fronick C."/>
            <person name="Fuerstenberg S.I."/>
            <person name="Fulton L."/>
            <person name="Gaulin E."/>
            <person name="Govers F."/>
            <person name="Hughes L."/>
            <person name="Humphray S."/>
            <person name="Jiang R.H."/>
            <person name="Judelson H."/>
            <person name="Kamoun S."/>
            <person name="Kyung K."/>
            <person name="Meijer H."/>
            <person name="Minx P."/>
            <person name="Morris P."/>
            <person name="Nelson J."/>
            <person name="Phuntumart V."/>
            <person name="Qutob D."/>
            <person name="Rehmany A."/>
            <person name="Rougon-Cardoso A."/>
            <person name="Ryden P."/>
            <person name="Torto-Alalibo T."/>
            <person name="Studholme D."/>
            <person name="Wang Y."/>
            <person name="Win J."/>
            <person name="Wood J."/>
            <person name="Clifton S.W."/>
            <person name="Rogers J."/>
            <person name="Van den Ackerveken G."/>
            <person name="Jones J.D."/>
            <person name="McDowell J.M."/>
            <person name="Beynon J."/>
            <person name="Tyler B.M."/>
        </authorList>
    </citation>
    <scope>NUCLEOTIDE SEQUENCE [LARGE SCALE GENOMIC DNA]</scope>
    <source>
        <strain evidence="8">Emoy2</strain>
    </source>
</reference>
<dbReference type="VEuPathDB" id="FungiDB:HpaG802083"/>
<reference evidence="7" key="2">
    <citation type="submission" date="2015-06" db="UniProtKB">
        <authorList>
            <consortium name="EnsemblProtists"/>
        </authorList>
    </citation>
    <scope>IDENTIFICATION</scope>
    <source>
        <strain evidence="7">Emoy2</strain>
    </source>
</reference>
<accession>M4B731</accession>
<dbReference type="InterPro" id="IPR019455">
    <property type="entry name" value="Acetolactate_synth_ssu_C"/>
</dbReference>
<dbReference type="Pfam" id="PF22629">
    <property type="entry name" value="ACT_AHAS_ss"/>
    <property type="match status" value="1"/>
</dbReference>
<comment type="pathway">
    <text evidence="2">Amino-acid biosynthesis; L-valine biosynthesis; L-valine from pyruvate: step 1/4.</text>
</comment>
<organism evidence="7 8">
    <name type="scientific">Hyaloperonospora arabidopsidis (strain Emoy2)</name>
    <name type="common">Downy mildew agent</name>
    <name type="synonym">Peronospora arabidopsidis</name>
    <dbReference type="NCBI Taxonomy" id="559515"/>
    <lineage>
        <taxon>Eukaryota</taxon>
        <taxon>Sar</taxon>
        <taxon>Stramenopiles</taxon>
        <taxon>Oomycota</taxon>
        <taxon>Peronosporomycetes</taxon>
        <taxon>Peronosporales</taxon>
        <taxon>Peronosporaceae</taxon>
        <taxon>Hyaloperonospora</taxon>
    </lineage>
</organism>
<dbReference type="AlphaFoldDB" id="M4B731"/>
<protein>
    <recommendedName>
        <fullName evidence="6">ACT domain-containing protein</fullName>
    </recommendedName>
</protein>
<dbReference type="InterPro" id="IPR002912">
    <property type="entry name" value="ACT_dom"/>
</dbReference>
<dbReference type="InParanoid" id="M4B731"/>
<dbReference type="STRING" id="559515.M4B731"/>
<dbReference type="Gene3D" id="3.30.70.1150">
    <property type="entry name" value="ACT-like. Chain A, domain 2"/>
    <property type="match status" value="1"/>
</dbReference>
<keyword evidence="8" id="KW-1185">Reference proteome</keyword>
<dbReference type="InterPro" id="IPR045865">
    <property type="entry name" value="ACT-like_dom_sf"/>
</dbReference>